<keyword evidence="2" id="KW-0408">Iron</keyword>
<gene>
    <name evidence="5" type="ORF">SAMN04489758_10938</name>
</gene>
<evidence type="ECO:0000313" key="5">
    <source>
        <dbReference type="EMBL" id="SET39546.1"/>
    </source>
</evidence>
<evidence type="ECO:0000313" key="6">
    <source>
        <dbReference type="Proteomes" id="UP000198558"/>
    </source>
</evidence>
<dbReference type="GO" id="GO:0051536">
    <property type="term" value="F:iron-sulfur cluster binding"/>
    <property type="evidence" value="ECO:0007669"/>
    <property type="project" value="UniProtKB-KW"/>
</dbReference>
<dbReference type="InterPro" id="IPR058240">
    <property type="entry name" value="rSAM_sf"/>
</dbReference>
<reference evidence="6" key="1">
    <citation type="submission" date="2016-10" db="EMBL/GenBank/DDBJ databases">
        <authorList>
            <person name="Varghese N."/>
            <person name="Submissions S."/>
        </authorList>
    </citation>
    <scope>NUCLEOTIDE SEQUENCE [LARGE SCALE GENOMIC DNA]</scope>
    <source>
        <strain evidence="6">DSM 1551</strain>
    </source>
</reference>
<evidence type="ECO:0000256" key="2">
    <source>
        <dbReference type="ARBA" id="ARBA00023004"/>
    </source>
</evidence>
<accession>A0A1I0E3N8</accession>
<keyword evidence="1" id="KW-0479">Metal-binding</keyword>
<keyword evidence="3" id="KW-0411">Iron-sulfur</keyword>
<dbReference type="OrthoDB" id="9785699at2"/>
<keyword evidence="5" id="KW-0456">Lyase</keyword>
<dbReference type="PANTHER" id="PTHR43432">
    <property type="entry name" value="SLR0285 PROTEIN"/>
    <property type="match status" value="1"/>
</dbReference>
<sequence>MKIPEIKTKTIIQNKVDKKHLWFGFDYNMNLYQGCHHGCIYCDSRSECYHIENFDQVKVKKDVIPLLSKELCAKRRKGIIAIGAMSDPYNHYEQQLKITHQALKIINQTNFGVMLTTKSHTIINDLELLKQINAKQSVLICMTITCGNDLLSKKVEPNVSPSSKRFKTIKLLRQQGIYTGVLMTPILPFINDTPENIKEIIYQAHLANANFIYPMFGVTLRDRQREYFYAQLDKLFPGLKEYYIKQFGNNYLCNSPRLYELKKVFIKECQKYNLTYKMEDIIAGYKHPSLLPEQLSLF</sequence>
<dbReference type="SFLD" id="SFLDG01084">
    <property type="entry name" value="Uncharacterised_Radical_SAM_Su"/>
    <property type="match status" value="1"/>
</dbReference>
<organism evidence="5 6">
    <name type="scientific">Thomasclavelia cocleata</name>
    <dbReference type="NCBI Taxonomy" id="69824"/>
    <lineage>
        <taxon>Bacteria</taxon>
        <taxon>Bacillati</taxon>
        <taxon>Bacillota</taxon>
        <taxon>Erysipelotrichia</taxon>
        <taxon>Erysipelotrichales</taxon>
        <taxon>Coprobacillaceae</taxon>
        <taxon>Thomasclavelia</taxon>
    </lineage>
</organism>
<name>A0A1I0E3N8_9FIRM</name>
<evidence type="ECO:0000259" key="4">
    <source>
        <dbReference type="Pfam" id="PF04055"/>
    </source>
</evidence>
<dbReference type="CDD" id="cd01335">
    <property type="entry name" value="Radical_SAM"/>
    <property type="match status" value="1"/>
</dbReference>
<dbReference type="InterPro" id="IPR007197">
    <property type="entry name" value="rSAM"/>
</dbReference>
<feature type="domain" description="Radical SAM core" evidence="4">
    <location>
        <begin position="29"/>
        <end position="194"/>
    </location>
</feature>
<evidence type="ECO:0000256" key="3">
    <source>
        <dbReference type="ARBA" id="ARBA00023014"/>
    </source>
</evidence>
<dbReference type="GO" id="GO:0046872">
    <property type="term" value="F:metal ion binding"/>
    <property type="evidence" value="ECO:0007669"/>
    <property type="project" value="UniProtKB-KW"/>
</dbReference>
<proteinExistence type="predicted"/>
<dbReference type="EMBL" id="FOIN01000009">
    <property type="protein sequence ID" value="SET39546.1"/>
    <property type="molecule type" value="Genomic_DNA"/>
</dbReference>
<dbReference type="Pfam" id="PF04055">
    <property type="entry name" value="Radical_SAM"/>
    <property type="match status" value="1"/>
</dbReference>
<keyword evidence="6" id="KW-1185">Reference proteome</keyword>
<dbReference type="SUPFAM" id="SSF102114">
    <property type="entry name" value="Radical SAM enzymes"/>
    <property type="match status" value="1"/>
</dbReference>
<dbReference type="AlphaFoldDB" id="A0A1I0E3N8"/>
<dbReference type="Gene3D" id="3.80.30.30">
    <property type="match status" value="1"/>
</dbReference>
<dbReference type="SFLD" id="SFLDS00029">
    <property type="entry name" value="Radical_SAM"/>
    <property type="match status" value="1"/>
</dbReference>
<dbReference type="InterPro" id="IPR040086">
    <property type="entry name" value="MJ0683-like"/>
</dbReference>
<dbReference type="GeneID" id="78288124"/>
<dbReference type="PANTHER" id="PTHR43432:SF5">
    <property type="entry name" value="ELP3_MIAA_NIFB-LIKE RADICAL SAM CORE DOMAIN-CONTAINING PROTEIN"/>
    <property type="match status" value="1"/>
</dbReference>
<dbReference type="GO" id="GO:0016829">
    <property type="term" value="F:lyase activity"/>
    <property type="evidence" value="ECO:0007669"/>
    <property type="project" value="UniProtKB-KW"/>
</dbReference>
<dbReference type="Proteomes" id="UP000198558">
    <property type="component" value="Unassembled WGS sequence"/>
</dbReference>
<dbReference type="RefSeq" id="WP_092353317.1">
    <property type="nucleotide sequence ID" value="NZ_FOIN01000009.1"/>
</dbReference>
<protein>
    <submittedName>
        <fullName evidence="5">DNA repair photolyase</fullName>
    </submittedName>
</protein>
<evidence type="ECO:0000256" key="1">
    <source>
        <dbReference type="ARBA" id="ARBA00022723"/>
    </source>
</evidence>